<comment type="PTM">
    <text evidence="1">Topaquinone (TPQ) is generated by copper-dependent autoxidation of a specific tyrosyl residue.</text>
</comment>
<proteinExistence type="inferred from homology"/>
<sequence length="205" mass="22774">MKLQKSFILNESEAKINWAPNSAAAYAIVNKDATNEFGEYPGYKFSPATSNAIFLTVANPSNALEAVNFADHHFYVTRQKDTEAQAAHPYNVLDPADPVIDFAKFFDGESLHQEDLVLWFNLGMHHAPHTGDVPNTLFATAHSALRMEPLNYLPLDPSRATSQQVRLNYKDGKVQSLKTFGSRNTTCQVGTSQMVPKLWRDTGTA</sequence>
<accession>A0A0B2X450</accession>
<dbReference type="InterPro" id="IPR000269">
    <property type="entry name" value="Cu_amine_oxidase"/>
</dbReference>
<evidence type="ECO:0000256" key="1">
    <source>
        <dbReference type="RuleBase" id="RU000672"/>
    </source>
</evidence>
<keyword evidence="1" id="KW-0186">Copper</keyword>
<dbReference type="SUPFAM" id="SSF49998">
    <property type="entry name" value="Amine oxidase catalytic domain"/>
    <property type="match status" value="1"/>
</dbReference>
<dbReference type="GO" id="GO:0009308">
    <property type="term" value="P:amine metabolic process"/>
    <property type="evidence" value="ECO:0007669"/>
    <property type="project" value="UniProtKB-UniRule"/>
</dbReference>
<dbReference type="Pfam" id="PF01179">
    <property type="entry name" value="Cu_amine_oxid"/>
    <property type="match status" value="1"/>
</dbReference>
<keyword evidence="1" id="KW-0560">Oxidoreductase</keyword>
<organism evidence="3 4">
    <name type="scientific">Metarhizium album (strain ARSEF 1941)</name>
    <dbReference type="NCBI Taxonomy" id="1081103"/>
    <lineage>
        <taxon>Eukaryota</taxon>
        <taxon>Fungi</taxon>
        <taxon>Dikarya</taxon>
        <taxon>Ascomycota</taxon>
        <taxon>Pezizomycotina</taxon>
        <taxon>Sordariomycetes</taxon>
        <taxon>Hypocreomycetidae</taxon>
        <taxon>Hypocreales</taxon>
        <taxon>Clavicipitaceae</taxon>
        <taxon>Metarhizium</taxon>
    </lineage>
</organism>
<dbReference type="STRING" id="1081103.A0A0B2X450"/>
<reference evidence="3 4" key="1">
    <citation type="journal article" date="2014" name="Proc. Natl. Acad. Sci. U.S.A.">
        <title>Trajectory and genomic determinants of fungal-pathogen speciation and host adaptation.</title>
        <authorList>
            <person name="Hu X."/>
            <person name="Xiao G."/>
            <person name="Zheng P."/>
            <person name="Shang Y."/>
            <person name="Su Y."/>
            <person name="Zhang X."/>
            <person name="Liu X."/>
            <person name="Zhan S."/>
            <person name="St Leger R.J."/>
            <person name="Wang C."/>
        </authorList>
    </citation>
    <scope>NUCLEOTIDE SEQUENCE [LARGE SCALE GENOMIC DNA]</scope>
    <source>
        <strain evidence="3 4">ARSEF 1941</strain>
    </source>
</reference>
<evidence type="ECO:0000313" key="3">
    <source>
        <dbReference type="EMBL" id="KHO00533.1"/>
    </source>
</evidence>
<dbReference type="PANTHER" id="PTHR10638:SF20">
    <property type="entry name" value="AMINE OXIDASE"/>
    <property type="match status" value="1"/>
</dbReference>
<dbReference type="EC" id="1.4.3.-" evidence="1"/>
<feature type="domain" description="Copper amine oxidase catalytic" evidence="2">
    <location>
        <begin position="1"/>
        <end position="158"/>
    </location>
</feature>
<evidence type="ECO:0000313" key="4">
    <source>
        <dbReference type="Proteomes" id="UP000030816"/>
    </source>
</evidence>
<dbReference type="OrthoDB" id="3341590at2759"/>
<dbReference type="PANTHER" id="PTHR10638">
    <property type="entry name" value="COPPER AMINE OXIDASE"/>
    <property type="match status" value="1"/>
</dbReference>
<comment type="cofactor">
    <cofactor evidence="1">
        <name>Cu cation</name>
        <dbReference type="ChEBI" id="CHEBI:23378"/>
    </cofactor>
    <text evidence="1">Contains 1 topaquinone per subunit.</text>
</comment>
<dbReference type="GO" id="GO:0008131">
    <property type="term" value="F:primary methylamine oxidase activity"/>
    <property type="evidence" value="ECO:0007669"/>
    <property type="project" value="InterPro"/>
</dbReference>
<dbReference type="GO" id="GO:0005507">
    <property type="term" value="F:copper ion binding"/>
    <property type="evidence" value="ECO:0007669"/>
    <property type="project" value="InterPro"/>
</dbReference>
<evidence type="ECO:0000259" key="2">
    <source>
        <dbReference type="Pfam" id="PF01179"/>
    </source>
</evidence>
<dbReference type="RefSeq" id="XP_040681598.1">
    <property type="nucleotide sequence ID" value="XM_040820110.1"/>
</dbReference>
<gene>
    <name evidence="3" type="ORF">MAM_01311</name>
</gene>
<dbReference type="Gene3D" id="2.70.98.20">
    <property type="entry name" value="Copper amine oxidase, catalytic domain"/>
    <property type="match status" value="1"/>
</dbReference>
<keyword evidence="4" id="KW-1185">Reference proteome</keyword>
<dbReference type="EMBL" id="AZHE01000002">
    <property type="protein sequence ID" value="KHO00533.1"/>
    <property type="molecule type" value="Genomic_DNA"/>
</dbReference>
<dbReference type="InterPro" id="IPR036460">
    <property type="entry name" value="Cu_amine_oxidase_C_sf"/>
</dbReference>
<dbReference type="AlphaFoldDB" id="A0A0B2X450"/>
<keyword evidence="1" id="KW-0479">Metal-binding</keyword>
<dbReference type="GeneID" id="63735766"/>
<name>A0A0B2X450_METAS</name>
<comment type="caution">
    <text evidence="3">The sequence shown here is derived from an EMBL/GenBank/DDBJ whole genome shotgun (WGS) entry which is preliminary data.</text>
</comment>
<dbReference type="GO" id="GO:0048038">
    <property type="term" value="F:quinone binding"/>
    <property type="evidence" value="ECO:0007669"/>
    <property type="project" value="InterPro"/>
</dbReference>
<dbReference type="HOGENOM" id="CLU_1107047_0_0_1"/>
<protein>
    <recommendedName>
        <fullName evidence="1">Amine oxidase</fullName>
        <ecNumber evidence="1">1.4.3.-</ecNumber>
    </recommendedName>
</protein>
<comment type="similarity">
    <text evidence="1">Belongs to the copper/topaquinone oxidase family.</text>
</comment>
<dbReference type="Proteomes" id="UP000030816">
    <property type="component" value="Unassembled WGS sequence"/>
</dbReference>
<keyword evidence="1" id="KW-0801">TPQ</keyword>
<dbReference type="GO" id="GO:0005886">
    <property type="term" value="C:plasma membrane"/>
    <property type="evidence" value="ECO:0007669"/>
    <property type="project" value="TreeGrafter"/>
</dbReference>
<dbReference type="InterPro" id="IPR015798">
    <property type="entry name" value="Cu_amine_oxidase_C"/>
</dbReference>